<accession>A0ABT5FC10</accession>
<feature type="transmembrane region" description="Helical" evidence="1">
    <location>
        <begin position="123"/>
        <end position="142"/>
    </location>
</feature>
<keyword evidence="1" id="KW-0812">Transmembrane</keyword>
<feature type="transmembrane region" description="Helical" evidence="1">
    <location>
        <begin position="148"/>
        <end position="168"/>
    </location>
</feature>
<protein>
    <recommendedName>
        <fullName evidence="4">DUF3278 domain-containing protein</fullName>
    </recommendedName>
</protein>
<evidence type="ECO:0000313" key="3">
    <source>
        <dbReference type="Proteomes" id="UP001528411"/>
    </source>
</evidence>
<organism evidence="2 3">
    <name type="scientific">Psychrosphaera algicola</name>
    <dbReference type="NCBI Taxonomy" id="3023714"/>
    <lineage>
        <taxon>Bacteria</taxon>
        <taxon>Pseudomonadati</taxon>
        <taxon>Pseudomonadota</taxon>
        <taxon>Gammaproteobacteria</taxon>
        <taxon>Alteromonadales</taxon>
        <taxon>Pseudoalteromonadaceae</taxon>
        <taxon>Psychrosphaera</taxon>
    </lineage>
</organism>
<feature type="transmembrane region" description="Helical" evidence="1">
    <location>
        <begin position="67"/>
        <end position="85"/>
    </location>
</feature>
<feature type="transmembrane region" description="Helical" evidence="1">
    <location>
        <begin position="39"/>
        <end position="61"/>
    </location>
</feature>
<evidence type="ECO:0000256" key="1">
    <source>
        <dbReference type="SAM" id="Phobius"/>
    </source>
</evidence>
<proteinExistence type="predicted"/>
<gene>
    <name evidence="2" type="ORF">PN838_07770</name>
</gene>
<name>A0ABT5FC10_9GAMM</name>
<evidence type="ECO:0008006" key="4">
    <source>
        <dbReference type="Google" id="ProtNLM"/>
    </source>
</evidence>
<sequence>MDPQFESWQNAFKQATPKIDVDKLLSQVKASKFRQQLKAYTDMLVGVAVSAYSLYVAIWIASSMAQTILFAVLASIPIAFSAWSFGQHSRLWQQQTLDISALLAFKRDELVMRLKYWRISTRVCIILYVALAIIACVNYLLYDTVFVWLVQLGINGAILSAVILRYRYLEQHLPQKLKEIDDMGKA</sequence>
<reference evidence="2 3" key="1">
    <citation type="submission" date="2023-01" db="EMBL/GenBank/DDBJ databases">
        <title>Psychrosphaera sp. nov., isolated from marine algae.</title>
        <authorList>
            <person name="Bayburt H."/>
            <person name="Choi B.J."/>
            <person name="Kim J.M."/>
            <person name="Choi D.G."/>
            <person name="Jeon C.O."/>
        </authorList>
    </citation>
    <scope>NUCLEOTIDE SEQUENCE [LARGE SCALE GENOMIC DNA]</scope>
    <source>
        <strain evidence="2 3">G1-22</strain>
    </source>
</reference>
<comment type="caution">
    <text evidence="2">The sequence shown here is derived from an EMBL/GenBank/DDBJ whole genome shotgun (WGS) entry which is preliminary data.</text>
</comment>
<evidence type="ECO:0000313" key="2">
    <source>
        <dbReference type="EMBL" id="MDC2888679.1"/>
    </source>
</evidence>
<dbReference type="RefSeq" id="WP_272180265.1">
    <property type="nucleotide sequence ID" value="NZ_JAQOMS010000002.1"/>
</dbReference>
<keyword evidence="1" id="KW-1133">Transmembrane helix</keyword>
<dbReference type="EMBL" id="JAQOMS010000002">
    <property type="protein sequence ID" value="MDC2888679.1"/>
    <property type="molecule type" value="Genomic_DNA"/>
</dbReference>
<keyword evidence="3" id="KW-1185">Reference proteome</keyword>
<dbReference type="Proteomes" id="UP001528411">
    <property type="component" value="Unassembled WGS sequence"/>
</dbReference>
<keyword evidence="1" id="KW-0472">Membrane</keyword>